<dbReference type="EMBL" id="UYRU01065833">
    <property type="protein sequence ID" value="VDN16438.1"/>
    <property type="molecule type" value="Genomic_DNA"/>
</dbReference>
<sequence>MLNTNPTEPADHECENEPSPPPSLPHLPPAPQTPKDDSDFVSRALQGFINTRALGSESTHFLACKHCRGDILDL</sequence>
<proteinExistence type="predicted"/>
<dbReference type="Proteomes" id="UP000281553">
    <property type="component" value="Unassembled WGS sequence"/>
</dbReference>
<gene>
    <name evidence="2" type="ORF">DILT_LOCUS12269</name>
</gene>
<accession>A0A3P7M2F8</accession>
<dbReference type="AlphaFoldDB" id="A0A3P7M2F8"/>
<organism evidence="2 3">
    <name type="scientific">Dibothriocephalus latus</name>
    <name type="common">Fish tapeworm</name>
    <name type="synonym">Diphyllobothrium latum</name>
    <dbReference type="NCBI Taxonomy" id="60516"/>
    <lineage>
        <taxon>Eukaryota</taxon>
        <taxon>Metazoa</taxon>
        <taxon>Spiralia</taxon>
        <taxon>Lophotrochozoa</taxon>
        <taxon>Platyhelminthes</taxon>
        <taxon>Cestoda</taxon>
        <taxon>Eucestoda</taxon>
        <taxon>Diphyllobothriidea</taxon>
        <taxon>Diphyllobothriidae</taxon>
        <taxon>Dibothriocephalus</taxon>
    </lineage>
</organism>
<dbReference type="OrthoDB" id="5959043at2759"/>
<evidence type="ECO:0000313" key="3">
    <source>
        <dbReference type="Proteomes" id="UP000281553"/>
    </source>
</evidence>
<name>A0A3P7M2F8_DIBLA</name>
<reference evidence="2 3" key="1">
    <citation type="submission" date="2018-11" db="EMBL/GenBank/DDBJ databases">
        <authorList>
            <consortium name="Pathogen Informatics"/>
        </authorList>
    </citation>
    <scope>NUCLEOTIDE SEQUENCE [LARGE SCALE GENOMIC DNA]</scope>
</reference>
<feature type="compositionally biased region" description="Pro residues" evidence="1">
    <location>
        <begin position="18"/>
        <end position="32"/>
    </location>
</feature>
<feature type="region of interest" description="Disordered" evidence="1">
    <location>
        <begin position="1"/>
        <end position="39"/>
    </location>
</feature>
<evidence type="ECO:0000256" key="1">
    <source>
        <dbReference type="SAM" id="MobiDB-lite"/>
    </source>
</evidence>
<evidence type="ECO:0000313" key="2">
    <source>
        <dbReference type="EMBL" id="VDN16438.1"/>
    </source>
</evidence>
<protein>
    <submittedName>
        <fullName evidence="2">Uncharacterized protein</fullName>
    </submittedName>
</protein>
<keyword evidence="3" id="KW-1185">Reference proteome</keyword>